<dbReference type="AlphaFoldDB" id="A0A9P4GW37"/>
<dbReference type="EMBL" id="ML978325">
    <property type="protein sequence ID" value="KAF2023783.1"/>
    <property type="molecule type" value="Genomic_DNA"/>
</dbReference>
<evidence type="ECO:0000313" key="1">
    <source>
        <dbReference type="EMBL" id="KAF2023783.1"/>
    </source>
</evidence>
<dbReference type="Proteomes" id="UP000799777">
    <property type="component" value="Unassembled WGS sequence"/>
</dbReference>
<reference evidence="1" key="1">
    <citation type="journal article" date="2020" name="Stud. Mycol.">
        <title>101 Dothideomycetes genomes: a test case for predicting lifestyles and emergence of pathogens.</title>
        <authorList>
            <person name="Haridas S."/>
            <person name="Albert R."/>
            <person name="Binder M."/>
            <person name="Bloem J."/>
            <person name="Labutti K."/>
            <person name="Salamov A."/>
            <person name="Andreopoulos B."/>
            <person name="Baker S."/>
            <person name="Barry K."/>
            <person name="Bills G."/>
            <person name="Bluhm B."/>
            <person name="Cannon C."/>
            <person name="Castanera R."/>
            <person name="Culley D."/>
            <person name="Daum C."/>
            <person name="Ezra D."/>
            <person name="Gonzalez J."/>
            <person name="Henrissat B."/>
            <person name="Kuo A."/>
            <person name="Liang C."/>
            <person name="Lipzen A."/>
            <person name="Lutzoni F."/>
            <person name="Magnuson J."/>
            <person name="Mondo S."/>
            <person name="Nolan M."/>
            <person name="Ohm R."/>
            <person name="Pangilinan J."/>
            <person name="Park H.-J."/>
            <person name="Ramirez L."/>
            <person name="Alfaro M."/>
            <person name="Sun H."/>
            <person name="Tritt A."/>
            <person name="Yoshinaga Y."/>
            <person name="Zwiers L.-H."/>
            <person name="Turgeon B."/>
            <person name="Goodwin S."/>
            <person name="Spatafora J."/>
            <person name="Crous P."/>
            <person name="Grigoriev I."/>
        </authorList>
    </citation>
    <scope>NUCLEOTIDE SEQUENCE</scope>
    <source>
        <strain evidence="1">CBS 110217</strain>
    </source>
</reference>
<organism evidence="1 2">
    <name type="scientific">Setomelanomma holmii</name>
    <dbReference type="NCBI Taxonomy" id="210430"/>
    <lineage>
        <taxon>Eukaryota</taxon>
        <taxon>Fungi</taxon>
        <taxon>Dikarya</taxon>
        <taxon>Ascomycota</taxon>
        <taxon>Pezizomycotina</taxon>
        <taxon>Dothideomycetes</taxon>
        <taxon>Pleosporomycetidae</taxon>
        <taxon>Pleosporales</taxon>
        <taxon>Pleosporineae</taxon>
        <taxon>Phaeosphaeriaceae</taxon>
        <taxon>Setomelanomma</taxon>
    </lineage>
</organism>
<gene>
    <name evidence="1" type="ORF">EK21DRAFT_94643</name>
</gene>
<comment type="caution">
    <text evidence="1">The sequence shown here is derived from an EMBL/GenBank/DDBJ whole genome shotgun (WGS) entry which is preliminary data.</text>
</comment>
<keyword evidence="2" id="KW-1185">Reference proteome</keyword>
<sequence>MRLLKYDKDEELTIVSLDDKELPPYAILSHTWEGDAEEVTFAHIENDDGKTKCATSYNDTAPRNKHVMIKRWREITLFGYHSFVPASFAPRQLEIASIIPRVGNNALNFIVTVRRGRTLYEGCRVSGGYSALATPIAHLIPPIAHLIPPTAHLIPPIAHLIPPIAHLIPPIAHLTPARQALQRSARIWIAISHSCASSLLCHYALPINDGSLCSVSIWVKPYVLSARSSKAGSDTQPNSQDVYWRRVIERLMRTILQD</sequence>
<evidence type="ECO:0000313" key="2">
    <source>
        <dbReference type="Proteomes" id="UP000799777"/>
    </source>
</evidence>
<name>A0A9P4GW37_9PLEO</name>
<proteinExistence type="predicted"/>
<protein>
    <submittedName>
        <fullName evidence="1">Uncharacterized protein</fullName>
    </submittedName>
</protein>
<accession>A0A9P4GW37</accession>